<name>D3PAG1_DEFDS</name>
<reference evidence="2 3" key="1">
    <citation type="journal article" date="2010" name="DNA Res.">
        <title>Bacterial lifestyle in a deep-sea hydrothermal vent chimney revealed by the genome sequence of the thermophilic bacterium Deferribacter desulfuricans SSM1.</title>
        <authorList>
            <person name="Takaki Y."/>
            <person name="Shimamura S."/>
            <person name="Nakagawa S."/>
            <person name="Fukuhara Y."/>
            <person name="Horikawa H."/>
            <person name="Ankai A."/>
            <person name="Harada T."/>
            <person name="Hosoyama A."/>
            <person name="Oguchi A."/>
            <person name="Fukui S."/>
            <person name="Fujita N."/>
            <person name="Takami H."/>
            <person name="Takai K."/>
        </authorList>
    </citation>
    <scope>NUCLEOTIDE SEQUENCE [LARGE SCALE GENOMIC DNA]</scope>
    <source>
        <strain evidence="3">DSM 14783 / JCM 11476 / NBRC 101012 / SSM1</strain>
    </source>
</reference>
<dbReference type="AlphaFoldDB" id="D3PAG1"/>
<keyword evidence="1" id="KW-0175">Coiled coil</keyword>
<evidence type="ECO:0000256" key="1">
    <source>
        <dbReference type="SAM" id="Coils"/>
    </source>
</evidence>
<dbReference type="KEGG" id="ddf:DEFDS_0072"/>
<protein>
    <recommendedName>
        <fullName evidence="4">Lipoprotein</fullName>
    </recommendedName>
</protein>
<sequence length="233" mass="27287">MCNILFKKIKKGSKMKKVITLSLVFTLFLILGCAKKQNPELLIKQNLNKDEFAIISEILDKNPPSSSYKYYKTYHSDDNRFFAFTWVHKKRDKFYIKTLELYDRNHRAKVNKFLGANYVKVINGNIYSCYGTSLKEPVITNNGVKVNWYIFDNGECSQTFKILIHDSNQAEQLVDALQSLINKIPEEENKFETFRNQKYEPQKPEQKSKCSVEKILKMKEIGLTVEEIKKVCE</sequence>
<gene>
    <name evidence="2" type="ordered locus">DEFDS_0072</name>
</gene>
<dbReference type="HOGENOM" id="CLU_1188375_0_0_0"/>
<accession>D3PAG1</accession>
<dbReference type="Proteomes" id="UP000001520">
    <property type="component" value="Chromosome"/>
</dbReference>
<organism evidence="2 3">
    <name type="scientific">Deferribacter desulfuricans (strain DSM 14783 / JCM 11476 / NBRC 101012 / SSM1)</name>
    <dbReference type="NCBI Taxonomy" id="639282"/>
    <lineage>
        <taxon>Bacteria</taxon>
        <taxon>Pseudomonadati</taxon>
        <taxon>Deferribacterota</taxon>
        <taxon>Deferribacteres</taxon>
        <taxon>Deferribacterales</taxon>
        <taxon>Deferribacteraceae</taxon>
        <taxon>Deferribacter</taxon>
    </lineage>
</organism>
<evidence type="ECO:0000313" key="3">
    <source>
        <dbReference type="Proteomes" id="UP000001520"/>
    </source>
</evidence>
<keyword evidence="3" id="KW-1185">Reference proteome</keyword>
<dbReference type="eggNOG" id="ENOG50311ZU">
    <property type="taxonomic scope" value="Bacteria"/>
</dbReference>
<evidence type="ECO:0000313" key="2">
    <source>
        <dbReference type="EMBL" id="BAI79584.1"/>
    </source>
</evidence>
<dbReference type="EMBL" id="AP011529">
    <property type="protein sequence ID" value="BAI79584.1"/>
    <property type="molecule type" value="Genomic_DNA"/>
</dbReference>
<proteinExistence type="predicted"/>
<feature type="coiled-coil region" evidence="1">
    <location>
        <begin position="170"/>
        <end position="197"/>
    </location>
</feature>
<dbReference type="PROSITE" id="PS51257">
    <property type="entry name" value="PROKAR_LIPOPROTEIN"/>
    <property type="match status" value="1"/>
</dbReference>
<dbReference type="STRING" id="639282.DEFDS_0072"/>
<evidence type="ECO:0008006" key="4">
    <source>
        <dbReference type="Google" id="ProtNLM"/>
    </source>
</evidence>